<evidence type="ECO:0000313" key="4">
    <source>
        <dbReference type="Proteomes" id="UP001501578"/>
    </source>
</evidence>
<evidence type="ECO:0000256" key="1">
    <source>
        <dbReference type="SAM" id="MobiDB-lite"/>
    </source>
</evidence>
<feature type="region of interest" description="Disordered" evidence="1">
    <location>
        <begin position="393"/>
        <end position="446"/>
    </location>
</feature>
<sequence>MQLPAEDRALSPYTGWGRPHWEAVADGLLRAVEPHRSADGATVLLPGRASVSRCDGLEGYARTFLLAAFRVAGGGPPALLTPYADGLDAGPRVWQPIRDRTQPMVEAASLAIGLWLTREHLWDTLPWPTRERVADYLADALHHEPVDNNWWLFPVMTGAFLDAAGLHTGPARAAVERGLARIEDWYAGGGWYSDGPNRSFDHYNGWAMHLYPVLLAQLSGREPGAYGARLRDFLTGYALTFDRDGGMLYHGRSLTYRFAAATSLFAGALAGVSPLPPGRTRGIASSVLRRFLDRGALSADGLLTLGWHGPHPASLQGYSGSASPYWAAKAFAGLLLPASHPVWTAPEEPASTGVAALAGPGFVVHNTGRVARVVNHGSQHHVGDPLYDRYAYSTRTGPTEAGDVPDNHIGPPGSGRGRIRPLGAGTLAAPGARAPGTGGAEAPDAPGALQAPVVRESPASAASSEVAWAASVAEETGVESLSVVRGAVEIRIHRTRPGTLLRQTGWALAAASPEPGAQGAAGARDADGLISRLTPLYGAAQQSPSVLVAEAGTAFGAPALVPALTGVTPTGWVVTAAVLDHAPAEALATADPGAATTDLRLPEAVVAADTVTLTWPDGLSHTFTAAGPL</sequence>
<keyword evidence="4" id="KW-1185">Reference proteome</keyword>
<evidence type="ECO:0000259" key="2">
    <source>
        <dbReference type="Pfam" id="PF10022"/>
    </source>
</evidence>
<dbReference type="InterPro" id="IPR016624">
    <property type="entry name" value="UCP014753"/>
</dbReference>
<dbReference type="PANTHER" id="PTHR35339">
    <property type="entry name" value="LINALOOL DEHYDRATASE_ISOMERASE DOMAIN-CONTAINING PROTEIN"/>
    <property type="match status" value="1"/>
</dbReference>
<dbReference type="Proteomes" id="UP001501578">
    <property type="component" value="Unassembled WGS sequence"/>
</dbReference>
<dbReference type="RefSeq" id="WP_343955333.1">
    <property type="nucleotide sequence ID" value="NZ_BAAAHQ010000063.1"/>
</dbReference>
<dbReference type="Pfam" id="PF10022">
    <property type="entry name" value="DUF2264"/>
    <property type="match status" value="1"/>
</dbReference>
<protein>
    <submittedName>
        <fullName evidence="3">DUF2264 domain-containing protein</fullName>
    </submittedName>
</protein>
<accession>A0ABN1RA18</accession>
<feature type="domain" description="DUF2264" evidence="2">
    <location>
        <begin position="18"/>
        <end position="349"/>
    </location>
</feature>
<comment type="caution">
    <text evidence="3">The sequence shown here is derived from an EMBL/GenBank/DDBJ whole genome shotgun (WGS) entry which is preliminary data.</text>
</comment>
<evidence type="ECO:0000313" key="3">
    <source>
        <dbReference type="EMBL" id="GAA0954070.1"/>
    </source>
</evidence>
<dbReference type="PANTHER" id="PTHR35339:SF4">
    <property type="entry name" value="LINALOOL DEHYDRATASE_ISOMERASE DOMAIN-CONTAINING PROTEIN"/>
    <property type="match status" value="1"/>
</dbReference>
<proteinExistence type="predicted"/>
<organism evidence="3 4">
    <name type="scientific">Nonomuraea longicatena</name>
    <dbReference type="NCBI Taxonomy" id="83682"/>
    <lineage>
        <taxon>Bacteria</taxon>
        <taxon>Bacillati</taxon>
        <taxon>Actinomycetota</taxon>
        <taxon>Actinomycetes</taxon>
        <taxon>Streptosporangiales</taxon>
        <taxon>Streptosporangiaceae</taxon>
        <taxon>Nonomuraea</taxon>
    </lineage>
</organism>
<feature type="compositionally biased region" description="Low complexity" evidence="1">
    <location>
        <begin position="420"/>
        <end position="435"/>
    </location>
</feature>
<gene>
    <name evidence="3" type="ORF">GCM10009560_77650</name>
</gene>
<name>A0ABN1RA18_9ACTN</name>
<dbReference type="InterPro" id="IPR049349">
    <property type="entry name" value="DUF2264_N"/>
</dbReference>
<dbReference type="EMBL" id="BAAAHQ010000063">
    <property type="protein sequence ID" value="GAA0954070.1"/>
    <property type="molecule type" value="Genomic_DNA"/>
</dbReference>
<reference evidence="3 4" key="1">
    <citation type="journal article" date="2019" name="Int. J. Syst. Evol. Microbiol.">
        <title>The Global Catalogue of Microorganisms (GCM) 10K type strain sequencing project: providing services to taxonomists for standard genome sequencing and annotation.</title>
        <authorList>
            <consortium name="The Broad Institute Genomics Platform"/>
            <consortium name="The Broad Institute Genome Sequencing Center for Infectious Disease"/>
            <person name="Wu L."/>
            <person name="Ma J."/>
        </authorList>
    </citation>
    <scope>NUCLEOTIDE SEQUENCE [LARGE SCALE GENOMIC DNA]</scope>
    <source>
        <strain evidence="3 4">JCM 11136</strain>
    </source>
</reference>